<dbReference type="Pfam" id="PF01583">
    <property type="entry name" value="APS_kinase"/>
    <property type="match status" value="1"/>
</dbReference>
<comment type="pathway">
    <text evidence="6">Sulfur metabolism; hydrogen sulfide biosynthesis; sulfite from sulfate: step 2/3.</text>
</comment>
<dbReference type="Proteomes" id="UP001054902">
    <property type="component" value="Unassembled WGS sequence"/>
</dbReference>
<dbReference type="GO" id="GO:0004020">
    <property type="term" value="F:adenylylsulfate kinase activity"/>
    <property type="evidence" value="ECO:0007669"/>
    <property type="project" value="UniProtKB-EC"/>
</dbReference>
<gene>
    <name evidence="9" type="ORF">CTEN210_17185</name>
</gene>
<dbReference type="PANTHER" id="PTHR42700:SF1">
    <property type="entry name" value="SULFATE ADENYLYLTRANSFERASE"/>
    <property type="match status" value="1"/>
</dbReference>
<feature type="domain" description="APS kinase" evidence="8">
    <location>
        <begin position="40"/>
        <end position="208"/>
    </location>
</feature>
<comment type="caution">
    <text evidence="9">The sequence shown here is derived from an EMBL/GenBank/DDBJ whole genome shotgun (WGS) entry which is preliminary data.</text>
</comment>
<reference evidence="9 10" key="1">
    <citation type="journal article" date="2021" name="Sci. Rep.">
        <title>The genome of the diatom Chaetoceros tenuissimus carries an ancient integrated fragment of an extant virus.</title>
        <authorList>
            <person name="Hongo Y."/>
            <person name="Kimura K."/>
            <person name="Takaki Y."/>
            <person name="Yoshida Y."/>
            <person name="Baba S."/>
            <person name="Kobayashi G."/>
            <person name="Nagasaki K."/>
            <person name="Hano T."/>
            <person name="Tomaru Y."/>
        </authorList>
    </citation>
    <scope>NUCLEOTIDE SEQUENCE [LARGE SCALE GENOMIC DNA]</scope>
    <source>
        <strain evidence="9 10">NIES-3715</strain>
    </source>
</reference>
<dbReference type="NCBIfam" id="NF003013">
    <property type="entry name" value="PRK03846.1"/>
    <property type="match status" value="1"/>
</dbReference>
<evidence type="ECO:0000313" key="9">
    <source>
        <dbReference type="EMBL" id="GFH60709.1"/>
    </source>
</evidence>
<organism evidence="9 10">
    <name type="scientific">Chaetoceros tenuissimus</name>
    <dbReference type="NCBI Taxonomy" id="426638"/>
    <lineage>
        <taxon>Eukaryota</taxon>
        <taxon>Sar</taxon>
        <taxon>Stramenopiles</taxon>
        <taxon>Ochrophyta</taxon>
        <taxon>Bacillariophyta</taxon>
        <taxon>Coscinodiscophyceae</taxon>
        <taxon>Chaetocerotophycidae</taxon>
        <taxon>Chaetocerotales</taxon>
        <taxon>Chaetocerotaceae</taxon>
        <taxon>Chaetoceros</taxon>
    </lineage>
</organism>
<dbReference type="FunFam" id="3.40.50.300:FF:000212">
    <property type="entry name" value="Adenylyl-sulfate kinase"/>
    <property type="match status" value="1"/>
</dbReference>
<dbReference type="CDD" id="cd02027">
    <property type="entry name" value="APSK"/>
    <property type="match status" value="1"/>
</dbReference>
<dbReference type="GO" id="GO:0019379">
    <property type="term" value="P:sulfate assimilation, phosphoadenylyl sulfate reduction by phosphoadenylyl-sulfate reductase (thioredoxin)"/>
    <property type="evidence" value="ECO:0007669"/>
    <property type="project" value="TreeGrafter"/>
</dbReference>
<dbReference type="GO" id="GO:0010134">
    <property type="term" value="P:sulfate assimilation via adenylyl sulfate reduction"/>
    <property type="evidence" value="ECO:0007669"/>
    <property type="project" value="TreeGrafter"/>
</dbReference>
<dbReference type="EC" id="2.7.1.25" evidence="1 6"/>
<evidence type="ECO:0000256" key="4">
    <source>
        <dbReference type="ARBA" id="ARBA00022777"/>
    </source>
</evidence>
<comment type="function">
    <text evidence="6">Catalyzes the synthesis of activated sulfate.</text>
</comment>
<dbReference type="InterPro" id="IPR002891">
    <property type="entry name" value="APS"/>
</dbReference>
<keyword evidence="4 6" id="KW-0418">Kinase</keyword>
<keyword evidence="7" id="KW-0472">Membrane</keyword>
<evidence type="ECO:0000256" key="5">
    <source>
        <dbReference type="ARBA" id="ARBA00022840"/>
    </source>
</evidence>
<evidence type="ECO:0000256" key="7">
    <source>
        <dbReference type="SAM" id="Phobius"/>
    </source>
</evidence>
<dbReference type="InterPro" id="IPR027417">
    <property type="entry name" value="P-loop_NTPase"/>
</dbReference>
<proteinExistence type="inferred from homology"/>
<dbReference type="InterPro" id="IPR050512">
    <property type="entry name" value="Sulf_AdTrans/APS_kinase"/>
</dbReference>
<keyword evidence="7" id="KW-0812">Transmembrane</keyword>
<keyword evidence="2 6" id="KW-0808">Transferase</keyword>
<evidence type="ECO:0000256" key="6">
    <source>
        <dbReference type="RuleBase" id="RU004347"/>
    </source>
</evidence>
<evidence type="ECO:0000256" key="2">
    <source>
        <dbReference type="ARBA" id="ARBA00022679"/>
    </source>
</evidence>
<dbReference type="Gene3D" id="3.40.50.300">
    <property type="entry name" value="P-loop containing nucleotide triphosphate hydrolases"/>
    <property type="match status" value="1"/>
</dbReference>
<feature type="transmembrane region" description="Helical" evidence="7">
    <location>
        <begin position="119"/>
        <end position="138"/>
    </location>
</feature>
<keyword evidence="5 6" id="KW-0067">ATP-binding</keyword>
<dbReference type="SUPFAM" id="SSF52540">
    <property type="entry name" value="P-loop containing nucleoside triphosphate hydrolases"/>
    <property type="match status" value="1"/>
</dbReference>
<keyword evidence="10" id="KW-1185">Reference proteome</keyword>
<keyword evidence="7" id="KW-1133">Transmembrane helix</keyword>
<accession>A0AAD3HEZ9</accession>
<evidence type="ECO:0000313" key="10">
    <source>
        <dbReference type="Proteomes" id="UP001054902"/>
    </source>
</evidence>
<evidence type="ECO:0000256" key="1">
    <source>
        <dbReference type="ARBA" id="ARBA00012121"/>
    </source>
</evidence>
<dbReference type="PANTHER" id="PTHR42700">
    <property type="entry name" value="SULFATE ADENYLYLTRANSFERASE"/>
    <property type="match status" value="1"/>
</dbReference>
<sequence>MVDDKKETYGEVKDVGNATNIAWHHSSVTKEDIHKRNNHKSCILWFTGLSGSGKSTLANAVNMRLFQRGMTNDNDESSTANVPLHSYILDGDNIRHGINQDLGFSDEDRVENIRRIGHIAALFLDAGMIVLTAFVSPFRSDREQVRQLVNRNGYQHEFIEVFCDASLDVCEKRDTKGLYDKARKGIIKDFTGISSPYEAPENPELIVNTGETQLDECVDKVVSYLEEKGLIPKVVG</sequence>
<comment type="similarity">
    <text evidence="6">Belongs to the APS kinase family.</text>
</comment>
<keyword evidence="3 6" id="KW-0547">Nucleotide-binding</keyword>
<dbReference type="EMBL" id="BLLK01000069">
    <property type="protein sequence ID" value="GFH60709.1"/>
    <property type="molecule type" value="Genomic_DNA"/>
</dbReference>
<dbReference type="InterPro" id="IPR059117">
    <property type="entry name" value="APS_kinase_dom"/>
</dbReference>
<dbReference type="GO" id="GO:0005524">
    <property type="term" value="F:ATP binding"/>
    <property type="evidence" value="ECO:0007669"/>
    <property type="project" value="UniProtKB-KW"/>
</dbReference>
<dbReference type="GO" id="GO:0005737">
    <property type="term" value="C:cytoplasm"/>
    <property type="evidence" value="ECO:0007669"/>
    <property type="project" value="TreeGrafter"/>
</dbReference>
<name>A0AAD3HEZ9_9STRA</name>
<protein>
    <recommendedName>
        <fullName evidence="1 6">Adenylyl-sulfate kinase</fullName>
        <ecNumber evidence="1 6">2.7.1.25</ecNumber>
    </recommendedName>
</protein>
<dbReference type="AlphaFoldDB" id="A0AAD3HEZ9"/>
<comment type="catalytic activity">
    <reaction evidence="6">
        <text>adenosine 5'-phosphosulfate + ATP = 3'-phosphoadenylyl sulfate + ADP + H(+)</text>
        <dbReference type="Rhea" id="RHEA:24152"/>
        <dbReference type="ChEBI" id="CHEBI:15378"/>
        <dbReference type="ChEBI" id="CHEBI:30616"/>
        <dbReference type="ChEBI" id="CHEBI:58243"/>
        <dbReference type="ChEBI" id="CHEBI:58339"/>
        <dbReference type="ChEBI" id="CHEBI:456216"/>
        <dbReference type="EC" id="2.7.1.25"/>
    </reaction>
</comment>
<dbReference type="HAMAP" id="MF_00065">
    <property type="entry name" value="Adenylyl_sulf_kinase"/>
    <property type="match status" value="1"/>
</dbReference>
<evidence type="ECO:0000256" key="3">
    <source>
        <dbReference type="ARBA" id="ARBA00022741"/>
    </source>
</evidence>
<evidence type="ECO:0000259" key="8">
    <source>
        <dbReference type="Pfam" id="PF01583"/>
    </source>
</evidence>
<dbReference type="GO" id="GO:0004781">
    <property type="term" value="F:sulfate adenylyltransferase (ATP) activity"/>
    <property type="evidence" value="ECO:0007669"/>
    <property type="project" value="TreeGrafter"/>
</dbReference>
<dbReference type="NCBIfam" id="TIGR00455">
    <property type="entry name" value="apsK"/>
    <property type="match status" value="1"/>
</dbReference>